<dbReference type="InterPro" id="IPR038770">
    <property type="entry name" value="Na+/solute_symporter_sf"/>
</dbReference>
<feature type="compositionally biased region" description="Basic and acidic residues" evidence="1">
    <location>
        <begin position="400"/>
        <end position="429"/>
    </location>
</feature>
<name>A0ABN9UCD4_9DINO</name>
<feature type="region of interest" description="Disordered" evidence="1">
    <location>
        <begin position="80"/>
        <end position="102"/>
    </location>
</feature>
<evidence type="ECO:0000313" key="3">
    <source>
        <dbReference type="EMBL" id="CAK0857021.1"/>
    </source>
</evidence>
<feature type="region of interest" description="Disordered" evidence="1">
    <location>
        <begin position="387"/>
        <end position="436"/>
    </location>
</feature>
<dbReference type="Gene3D" id="1.20.1530.20">
    <property type="match status" value="1"/>
</dbReference>
<evidence type="ECO:0000256" key="2">
    <source>
        <dbReference type="SAM" id="Phobius"/>
    </source>
</evidence>
<reference evidence="3" key="1">
    <citation type="submission" date="2023-10" db="EMBL/GenBank/DDBJ databases">
        <authorList>
            <person name="Chen Y."/>
            <person name="Shah S."/>
            <person name="Dougan E. K."/>
            <person name="Thang M."/>
            <person name="Chan C."/>
        </authorList>
    </citation>
    <scope>NUCLEOTIDE SEQUENCE [LARGE SCALE GENOMIC DNA]</scope>
</reference>
<keyword evidence="2" id="KW-0812">Transmembrane</keyword>
<evidence type="ECO:0000256" key="1">
    <source>
        <dbReference type="SAM" id="MobiDB-lite"/>
    </source>
</evidence>
<evidence type="ECO:0000313" key="4">
    <source>
        <dbReference type="Proteomes" id="UP001189429"/>
    </source>
</evidence>
<sequence>MAFRGTVVHALYRRACCRSGLPGGPLRCSDECWDLVQHARGSWPAGHMGLQQGSNSCHLRRLGHDHSYDTVEDRHDRFQVGATGGDRHNDVAAAPGDAPSRSVAAELPRHGAIRRPAVKKREADAPPGHVAHVRVLRDEGEHRAAWCNAGLLPAFEGTVSAQQFRRLAAQNGVAQYGAKAASQARALAAGMKAPSMFGATLDARLGLGDSDRGREDGQRGVLAVGGGGEHSGGGGGGGGARVAANDHHDVLVVGGGGGGADPDPGDAPGDSDQSKSESQLGDLAPFGHGWADERGCPDNLLPWLHPPMLARVGELWSPRQRSHPRFEMPLAPLGGYVGARPRASHRLRKCKSVTFCCARGCPLELRAPELLGKAGWEGEVTGPHSAARQRCSVAMRRSRTASERASAHQAQREEWSADARRVNEERDLRPSGASTGASQPLAALNFGLLLESDAEVESLLELGPLLDTSDLELQGEAVGGAWGNLRNVRDQAKRARSQASKKRKQNEEKTCHVAGNFGGAVAAARRHLRSTSLGPLAMRQSQELFSGDGELGGAPAVSAPGTSALHGGPLARQPLLRRPQTSGATVKLPEAAARLPGALQDVMPTAAVEFKGAQGEPAESRVGDAAGNDGGVPPDARERASQASARALASCSASCDIDAMMEIERRLSNDQGAHQQIGPSDNASPVRGTRQASGRGGDNLGRRLSKDVWGDLTRAGGRFLGSGNSGAFSMAARHMEMFCDETAQARGAAGRHMVEHHAPEERAKFLGIPDIWRKANGMVDHKAQTAASKFQVSDAEVDQIREVELPASRGKTTSGVAGDPDAILHGGLLRAGAGAPRQDSAEPSPTAEATFYTPGTQAVLRILLAFAWCYLHRLKLPHSSGWSLVYAAVVTAFCYGLYKVTKYHLPMEALHIEVLLPAFVVGCMIDTPCARHELQLQRQATMSRLETKRQKSALSDKMRLAGICASENNVNAAVPQRIAAGVELPQRIVSGGSRLSRHGVDVDKMHPHDSAWEHNVQTSISMVFMVLVGLSMPPLLGKNAKGDSSMSAGLIAAHVFVVSLLMVIGKMFPIVCYRDEASWQERLALCMGMCPRGEVGASIIVISLELGVEGPAVIISMCALVINLVLSGGFIGSVKLLLKHATTQAGQKSEDSAASTMVTLFEPCEESPMSKLSDVKLQDV</sequence>
<organism evidence="3 4">
    <name type="scientific">Prorocentrum cordatum</name>
    <dbReference type="NCBI Taxonomy" id="2364126"/>
    <lineage>
        <taxon>Eukaryota</taxon>
        <taxon>Sar</taxon>
        <taxon>Alveolata</taxon>
        <taxon>Dinophyceae</taxon>
        <taxon>Prorocentrales</taxon>
        <taxon>Prorocentraceae</taxon>
        <taxon>Prorocentrum</taxon>
    </lineage>
</organism>
<feature type="region of interest" description="Disordered" evidence="1">
    <location>
        <begin position="208"/>
        <end position="286"/>
    </location>
</feature>
<gene>
    <name evidence="3" type="ORF">PCOR1329_LOCUS47246</name>
</gene>
<comment type="caution">
    <text evidence="3">The sequence shown here is derived from an EMBL/GenBank/DDBJ whole genome shotgun (WGS) entry which is preliminary data.</text>
</comment>
<feature type="compositionally biased region" description="Gly residues" evidence="1">
    <location>
        <begin position="223"/>
        <end position="240"/>
    </location>
</feature>
<feature type="transmembrane region" description="Helical" evidence="2">
    <location>
        <begin position="883"/>
        <end position="901"/>
    </location>
</feature>
<protein>
    <recommendedName>
        <fullName evidence="5">Sodium/hydrogen exchanger</fullName>
    </recommendedName>
</protein>
<dbReference type="EMBL" id="CAUYUJ010015691">
    <property type="protein sequence ID" value="CAK0857021.1"/>
    <property type="molecule type" value="Genomic_DNA"/>
</dbReference>
<feature type="region of interest" description="Disordered" evidence="1">
    <location>
        <begin position="546"/>
        <end position="583"/>
    </location>
</feature>
<evidence type="ECO:0008006" key="5">
    <source>
        <dbReference type="Google" id="ProtNLM"/>
    </source>
</evidence>
<keyword evidence="2" id="KW-0472">Membrane</keyword>
<dbReference type="Proteomes" id="UP001189429">
    <property type="component" value="Unassembled WGS sequence"/>
</dbReference>
<feature type="transmembrane region" description="Helical" evidence="2">
    <location>
        <begin position="1113"/>
        <end position="1138"/>
    </location>
</feature>
<feature type="region of interest" description="Disordered" evidence="1">
    <location>
        <begin position="670"/>
        <end position="704"/>
    </location>
</feature>
<feature type="compositionally biased region" description="Basic and acidic residues" evidence="1">
    <location>
        <begin position="209"/>
        <end position="218"/>
    </location>
</feature>
<proteinExistence type="predicted"/>
<feature type="transmembrane region" description="Helical" evidence="2">
    <location>
        <begin position="1048"/>
        <end position="1068"/>
    </location>
</feature>
<feature type="region of interest" description="Disordered" evidence="1">
    <location>
        <begin position="611"/>
        <end position="642"/>
    </location>
</feature>
<keyword evidence="4" id="KW-1185">Reference proteome</keyword>
<accession>A0ABN9UCD4</accession>
<feature type="compositionally biased region" description="Polar residues" evidence="1">
    <location>
        <begin position="670"/>
        <end position="683"/>
    </location>
</feature>
<keyword evidence="2" id="KW-1133">Transmembrane helix</keyword>